<sequence length="267" mass="29900">MNQTDSKTLRFGIVTDIHYNPETETGNRTEAGLERCIEQWKQAGAEFVIQLGDLISRRGPEAEADLMAVRDMLACFGGPMHHVAGNHCLAVPPERFCQVMGLDTLYYTFSSHGTRFIVLDGMEVSAVNEPQNEADRNLLEYYRDVVKAPFYCGAVGSRQLEWLVTELGLALKNEEPVIILSHLPLLEETTDEKHGLLWNHEEVVAMLLRYPNVRACLSGHYHSAVQVEQNCTHFAVLPAFRDCLDVQEGGGFMVELSCDDIMIGPMT</sequence>
<gene>
    <name evidence="2" type="ORF">ENL07_05700</name>
</gene>
<dbReference type="InterPro" id="IPR004843">
    <property type="entry name" value="Calcineurin-like_PHP"/>
</dbReference>
<dbReference type="PANTHER" id="PTHR16509">
    <property type="match status" value="1"/>
</dbReference>
<dbReference type="Gene3D" id="3.60.21.10">
    <property type="match status" value="1"/>
</dbReference>
<dbReference type="SUPFAM" id="SSF56300">
    <property type="entry name" value="Metallo-dependent phosphatases"/>
    <property type="match status" value="1"/>
</dbReference>
<proteinExistence type="predicted"/>
<dbReference type="Pfam" id="PF00149">
    <property type="entry name" value="Metallophos"/>
    <property type="match status" value="1"/>
</dbReference>
<reference evidence="2" key="1">
    <citation type="journal article" date="2020" name="mSystems">
        <title>Genome- and Community-Level Interaction Insights into Carbon Utilization and Element Cycling Functions of Hydrothermarchaeota in Hydrothermal Sediment.</title>
        <authorList>
            <person name="Zhou Z."/>
            <person name="Liu Y."/>
            <person name="Xu W."/>
            <person name="Pan J."/>
            <person name="Luo Z.H."/>
            <person name="Li M."/>
        </authorList>
    </citation>
    <scope>NUCLEOTIDE SEQUENCE [LARGE SCALE GENOMIC DNA]</scope>
    <source>
        <strain evidence="2">HyVt-633</strain>
    </source>
</reference>
<protein>
    <submittedName>
        <fullName evidence="2">Metallophosphoesterase</fullName>
    </submittedName>
</protein>
<comment type="caution">
    <text evidence="2">The sequence shown here is derived from an EMBL/GenBank/DDBJ whole genome shotgun (WGS) entry which is preliminary data.</text>
</comment>
<dbReference type="AlphaFoldDB" id="A0A7C5HEZ3"/>
<evidence type="ECO:0000259" key="1">
    <source>
        <dbReference type="Pfam" id="PF00149"/>
    </source>
</evidence>
<dbReference type="InterPro" id="IPR029052">
    <property type="entry name" value="Metallo-depent_PP-like"/>
</dbReference>
<feature type="domain" description="Calcineurin-like phosphoesterase" evidence="1">
    <location>
        <begin position="9"/>
        <end position="223"/>
    </location>
</feature>
<name>A0A7C5HEZ3_9CHLB</name>
<dbReference type="EMBL" id="DRSQ01000119">
    <property type="protein sequence ID" value="HHE32121.1"/>
    <property type="molecule type" value="Genomic_DNA"/>
</dbReference>
<dbReference type="Proteomes" id="UP000886058">
    <property type="component" value="Unassembled WGS sequence"/>
</dbReference>
<accession>A0A7C5HEZ3</accession>
<dbReference type="GO" id="GO:0016787">
    <property type="term" value="F:hydrolase activity"/>
    <property type="evidence" value="ECO:0007669"/>
    <property type="project" value="InterPro"/>
</dbReference>
<organism evidence="2">
    <name type="scientific">Chlorobaculum parvum</name>
    <dbReference type="NCBI Taxonomy" id="274539"/>
    <lineage>
        <taxon>Bacteria</taxon>
        <taxon>Pseudomonadati</taxon>
        <taxon>Chlorobiota</taxon>
        <taxon>Chlorobiia</taxon>
        <taxon>Chlorobiales</taxon>
        <taxon>Chlorobiaceae</taxon>
        <taxon>Chlorobaculum</taxon>
    </lineage>
</organism>
<dbReference type="PANTHER" id="PTHR16509:SF1">
    <property type="entry name" value="MANGANESE-DEPENDENT ADP-RIBOSE_CDP-ALCOHOL DIPHOSPHATASE"/>
    <property type="match status" value="1"/>
</dbReference>
<evidence type="ECO:0000313" key="2">
    <source>
        <dbReference type="EMBL" id="HHE32121.1"/>
    </source>
</evidence>